<dbReference type="InterPro" id="IPR016143">
    <property type="entry name" value="Citrate_synth-like_sm_a-sub"/>
</dbReference>
<dbReference type="InterPro" id="IPR002020">
    <property type="entry name" value="Citrate_synthase"/>
</dbReference>
<dbReference type="InterPro" id="IPR016142">
    <property type="entry name" value="Citrate_synth-like_lrg_a-sub"/>
</dbReference>
<organism evidence="4 5">
    <name type="scientific">Apiospora arundinis</name>
    <dbReference type="NCBI Taxonomy" id="335852"/>
    <lineage>
        <taxon>Eukaryota</taxon>
        <taxon>Fungi</taxon>
        <taxon>Dikarya</taxon>
        <taxon>Ascomycota</taxon>
        <taxon>Pezizomycotina</taxon>
        <taxon>Sordariomycetes</taxon>
        <taxon>Xylariomycetidae</taxon>
        <taxon>Amphisphaeriales</taxon>
        <taxon>Apiosporaceae</taxon>
        <taxon>Apiospora</taxon>
    </lineage>
</organism>
<evidence type="ECO:0000256" key="2">
    <source>
        <dbReference type="ARBA" id="ARBA00022679"/>
    </source>
</evidence>
<gene>
    <name evidence="4" type="ORF">PGQ11_005637</name>
</gene>
<accession>A0ABR2JC64</accession>
<proteinExistence type="inferred from homology"/>
<dbReference type="InterPro" id="IPR019810">
    <property type="entry name" value="Citrate_synthase_AS"/>
</dbReference>
<protein>
    <recommendedName>
        <fullName evidence="3">Citrate synthase</fullName>
    </recommendedName>
</protein>
<dbReference type="EMBL" id="JAPCWZ010000003">
    <property type="protein sequence ID" value="KAK8875123.1"/>
    <property type="molecule type" value="Genomic_DNA"/>
</dbReference>
<dbReference type="Proteomes" id="UP001390339">
    <property type="component" value="Unassembled WGS sequence"/>
</dbReference>
<keyword evidence="5" id="KW-1185">Reference proteome</keyword>
<sequence>MVLRVQESLSVVDSRTNKSYTIPITDNTISASDFEAIKATRPEYDGEFPVDAIEEGLKIFDLGLKNTACVDSKVSYIDGKQGYMQVRDRSIDELFRNNDYEEVLFLLIWGHLPSAEEKSTTRKALALEMTQVPQSAKDAIRALPKNASMGPMILAGLSAYVAVDEEGMASKSQLAALYQGNIEAVDRAVVHTLAAVATCIALAYCHTRGKEFTPARADGTFIGNTLLMMGKVDADGNPDARLEGVLEKLWVLYAEHGLSNSTATMLCAASTLTDPISASIAGIVSAYGPLHGGAIDLAYHQLKLIGTPENVPPLIAAVKAKKQRLFGYGHRIYKKADPRCKFLYQMIKDTMATKDANKAPQSSSSSAALGEDARLLEVALTIDRVASTDEYFTSRQLVANADLLGALLYSSLGFERDLILPLAVQARMAGAMAHWREVMTAGQGPAPLWRPLQLFSGIDARDEVLAEKKRKMKAQKVAFKNAAEQGAETREVTVREVAA</sequence>
<evidence type="ECO:0000313" key="4">
    <source>
        <dbReference type="EMBL" id="KAK8875123.1"/>
    </source>
</evidence>
<name>A0ABR2JC64_9PEZI</name>
<dbReference type="PRINTS" id="PR00143">
    <property type="entry name" value="CITRTSNTHASE"/>
</dbReference>
<evidence type="ECO:0000313" key="5">
    <source>
        <dbReference type="Proteomes" id="UP001390339"/>
    </source>
</evidence>
<dbReference type="Gene3D" id="1.10.230.10">
    <property type="entry name" value="Cytochrome P450-Terp, domain 2"/>
    <property type="match status" value="1"/>
</dbReference>
<dbReference type="InterPro" id="IPR036969">
    <property type="entry name" value="Citrate_synthase_sf"/>
</dbReference>
<dbReference type="SUPFAM" id="SSF48256">
    <property type="entry name" value="Citrate synthase"/>
    <property type="match status" value="1"/>
</dbReference>
<keyword evidence="2 3" id="KW-0808">Transferase</keyword>
<dbReference type="PROSITE" id="PS00480">
    <property type="entry name" value="CITRATE_SYNTHASE"/>
    <property type="match status" value="1"/>
</dbReference>
<evidence type="ECO:0000256" key="3">
    <source>
        <dbReference type="RuleBase" id="RU000441"/>
    </source>
</evidence>
<dbReference type="PANTHER" id="PTHR11739">
    <property type="entry name" value="CITRATE SYNTHASE"/>
    <property type="match status" value="1"/>
</dbReference>
<dbReference type="PANTHER" id="PTHR11739:SF4">
    <property type="entry name" value="CITRATE SYNTHASE, PEROXISOMAL"/>
    <property type="match status" value="1"/>
</dbReference>
<comment type="similarity">
    <text evidence="1 3">Belongs to the citrate synthase family.</text>
</comment>
<dbReference type="Pfam" id="PF00285">
    <property type="entry name" value="Citrate_synt"/>
    <property type="match status" value="1"/>
</dbReference>
<comment type="caution">
    <text evidence="4">The sequence shown here is derived from an EMBL/GenBank/DDBJ whole genome shotgun (WGS) entry which is preliminary data.</text>
</comment>
<reference evidence="4 5" key="1">
    <citation type="journal article" date="2024" name="IMA Fungus">
        <title>Apiospora arundinis, a panoply of carbohydrate-active enzymes and secondary metabolites.</title>
        <authorList>
            <person name="Sorensen T."/>
            <person name="Petersen C."/>
            <person name="Muurmann A.T."/>
            <person name="Christiansen J.V."/>
            <person name="Brundto M.L."/>
            <person name="Overgaard C.K."/>
            <person name="Boysen A.T."/>
            <person name="Wollenberg R.D."/>
            <person name="Larsen T.O."/>
            <person name="Sorensen J.L."/>
            <person name="Nielsen K.L."/>
            <person name="Sondergaard T.E."/>
        </authorList>
    </citation>
    <scope>NUCLEOTIDE SEQUENCE [LARGE SCALE GENOMIC DNA]</scope>
    <source>
        <strain evidence="4 5">AAU 773</strain>
    </source>
</reference>
<evidence type="ECO:0000256" key="1">
    <source>
        <dbReference type="ARBA" id="ARBA00010566"/>
    </source>
</evidence>
<dbReference type="Gene3D" id="1.10.580.10">
    <property type="entry name" value="Citrate Synthase, domain 1"/>
    <property type="match status" value="1"/>
</dbReference>